<sequence>MGRNEDLKWGAGIFPNPFLSHWVDGQLESQKIMDEKRRWVEQGKKTAGGGFPERRRPAELSSTILN</sequence>
<organism evidence="2 3">
    <name type="scientific">Hemibagrus wyckioides</name>
    <dbReference type="NCBI Taxonomy" id="337641"/>
    <lineage>
        <taxon>Eukaryota</taxon>
        <taxon>Metazoa</taxon>
        <taxon>Chordata</taxon>
        <taxon>Craniata</taxon>
        <taxon>Vertebrata</taxon>
        <taxon>Euteleostomi</taxon>
        <taxon>Actinopterygii</taxon>
        <taxon>Neopterygii</taxon>
        <taxon>Teleostei</taxon>
        <taxon>Ostariophysi</taxon>
        <taxon>Siluriformes</taxon>
        <taxon>Bagridae</taxon>
        <taxon>Hemibagrus</taxon>
    </lineage>
</organism>
<dbReference type="EMBL" id="JAHKSW010000005">
    <property type="protein sequence ID" value="KAG7332176.1"/>
    <property type="molecule type" value="Genomic_DNA"/>
</dbReference>
<keyword evidence="3" id="KW-1185">Reference proteome</keyword>
<evidence type="ECO:0000256" key="1">
    <source>
        <dbReference type="SAM" id="MobiDB-lite"/>
    </source>
</evidence>
<dbReference type="AlphaFoldDB" id="A0A9D3P152"/>
<dbReference type="Proteomes" id="UP000824219">
    <property type="component" value="Linkage Group LG05"/>
</dbReference>
<protein>
    <submittedName>
        <fullName evidence="2">Uncharacterized protein</fullName>
    </submittedName>
</protein>
<comment type="caution">
    <text evidence="2">The sequence shown here is derived from an EMBL/GenBank/DDBJ whole genome shotgun (WGS) entry which is preliminary data.</text>
</comment>
<reference evidence="2 3" key="1">
    <citation type="submission" date="2021-06" db="EMBL/GenBank/DDBJ databases">
        <title>Chromosome-level genome assembly of the red-tail catfish (Hemibagrus wyckioides).</title>
        <authorList>
            <person name="Shao F."/>
        </authorList>
    </citation>
    <scope>NUCLEOTIDE SEQUENCE [LARGE SCALE GENOMIC DNA]</scope>
    <source>
        <strain evidence="2">EC202008001</strain>
        <tissue evidence="2">Blood</tissue>
    </source>
</reference>
<name>A0A9D3P152_9TELE</name>
<evidence type="ECO:0000313" key="3">
    <source>
        <dbReference type="Proteomes" id="UP000824219"/>
    </source>
</evidence>
<evidence type="ECO:0000313" key="2">
    <source>
        <dbReference type="EMBL" id="KAG7332176.1"/>
    </source>
</evidence>
<feature type="region of interest" description="Disordered" evidence="1">
    <location>
        <begin position="42"/>
        <end position="66"/>
    </location>
</feature>
<gene>
    <name evidence="2" type="ORF">KOW79_004010</name>
</gene>
<accession>A0A9D3P152</accession>
<proteinExistence type="predicted"/>